<evidence type="ECO:0000313" key="3">
    <source>
        <dbReference type="Proteomes" id="UP001152795"/>
    </source>
</evidence>
<dbReference type="AlphaFoldDB" id="A0A6S7HEQ5"/>
<evidence type="ECO:0000256" key="1">
    <source>
        <dbReference type="SAM" id="MobiDB-lite"/>
    </source>
</evidence>
<dbReference type="EMBL" id="CACRXK020004440">
    <property type="protein sequence ID" value="CAB4002759.1"/>
    <property type="molecule type" value="Genomic_DNA"/>
</dbReference>
<name>A0A6S7HEQ5_PARCT</name>
<gene>
    <name evidence="2" type="ORF">PACLA_8A075616</name>
</gene>
<organism evidence="2 3">
    <name type="scientific">Paramuricea clavata</name>
    <name type="common">Red gorgonian</name>
    <name type="synonym">Violescent sea-whip</name>
    <dbReference type="NCBI Taxonomy" id="317549"/>
    <lineage>
        <taxon>Eukaryota</taxon>
        <taxon>Metazoa</taxon>
        <taxon>Cnidaria</taxon>
        <taxon>Anthozoa</taxon>
        <taxon>Octocorallia</taxon>
        <taxon>Malacalcyonacea</taxon>
        <taxon>Plexauridae</taxon>
        <taxon>Paramuricea</taxon>
    </lineage>
</organism>
<sequence>MEHLYPGVRNFIDKEGLSVQAQDLYLLRTSIDQRGEQTINHDAKTSAVREIIRVLTEEYINPFDVVIEGTELFNLSSGVPLHCTDVLNCSEIGQLKFEKFTKESISCKLKPFHDPIQKTKITMFKDMTKSTKVDNNGKSLVIEANRNILDRSRLVTQKSKFVEVLSSFNYEPGAQTEMVDADIFVTDFIAQIRIITKAVSDTYEELAINFLQSIPKGYARVDLVADPYRRASIKTAERNKRGVASKPSPSQQGWTGDFEINWHDEVFLTDLEMLLLDNTDSEEEYEVGTDEESGHSEDKF</sequence>
<protein>
    <submittedName>
        <fullName evidence="2">Uncharacterized protein</fullName>
    </submittedName>
</protein>
<reference evidence="2" key="1">
    <citation type="submission" date="2020-04" db="EMBL/GenBank/DDBJ databases">
        <authorList>
            <person name="Alioto T."/>
            <person name="Alioto T."/>
            <person name="Gomez Garrido J."/>
        </authorList>
    </citation>
    <scope>NUCLEOTIDE SEQUENCE</scope>
    <source>
        <strain evidence="2">A484AB</strain>
    </source>
</reference>
<accession>A0A6S7HEQ5</accession>
<dbReference type="Proteomes" id="UP001152795">
    <property type="component" value="Unassembled WGS sequence"/>
</dbReference>
<feature type="region of interest" description="Disordered" evidence="1">
    <location>
        <begin position="281"/>
        <end position="300"/>
    </location>
</feature>
<evidence type="ECO:0000313" key="2">
    <source>
        <dbReference type="EMBL" id="CAB4002759.1"/>
    </source>
</evidence>
<feature type="compositionally biased region" description="Acidic residues" evidence="1">
    <location>
        <begin position="281"/>
        <end position="291"/>
    </location>
</feature>
<comment type="caution">
    <text evidence="2">The sequence shown here is derived from an EMBL/GenBank/DDBJ whole genome shotgun (WGS) entry which is preliminary data.</text>
</comment>
<feature type="region of interest" description="Disordered" evidence="1">
    <location>
        <begin position="236"/>
        <end position="255"/>
    </location>
</feature>
<proteinExistence type="predicted"/>
<keyword evidence="3" id="KW-1185">Reference proteome</keyword>